<gene>
    <name evidence="1" type="ORF">QRX60_31970</name>
</gene>
<accession>A0A9Y2NBM9</accession>
<dbReference type="Proteomes" id="UP001239397">
    <property type="component" value="Chromosome"/>
</dbReference>
<protein>
    <submittedName>
        <fullName evidence="1">Peptidoglycan-binding protein</fullName>
    </submittedName>
</protein>
<keyword evidence="2" id="KW-1185">Reference proteome</keyword>
<dbReference type="SUPFAM" id="SSF47090">
    <property type="entry name" value="PGBD-like"/>
    <property type="match status" value="1"/>
</dbReference>
<sequence length="362" mass="35692">MTISLVAAAAVVTGAGVWWFGDAPVRPTAAAPAAPGTAQVRRTDLSTSTSAAGTLGYGTTRMIRGTGAGIVTWLPATGATVDLGGQLYRVNDKPVALFFGDTPLYRKLDGPDLVGKDVKLVADNLAALGYRIGAQPRVAPSGSSSAKAGKGEAVLTQSLIDAIKRWQTAQGVEPTGVVDVGDVVVFGGPVRIGGVQAQLGDPATNPLFEVTATTKSVTVGIDAADVGSHKAGDKVTVTMPDGSTAGGAVSSVGTVAKGGNSADGSGGGSPAAQRVDLVVALDDPAQAGSLDSASVQVAFPATSRHGVLAVPVGALLAVKQGGYALQRPGGALVPVTTGLFARGMVEVGGAGVTEGMTVVTAS</sequence>
<dbReference type="KEGG" id="amog:QRX60_31970"/>
<reference evidence="1 2" key="1">
    <citation type="submission" date="2023-06" db="EMBL/GenBank/DDBJ databases">
        <authorList>
            <person name="Oyuntsetseg B."/>
            <person name="Kim S.B."/>
        </authorList>
    </citation>
    <scope>NUCLEOTIDE SEQUENCE [LARGE SCALE GENOMIC DNA]</scope>
    <source>
        <strain evidence="1 2">4-36</strain>
    </source>
</reference>
<evidence type="ECO:0000313" key="2">
    <source>
        <dbReference type="Proteomes" id="UP001239397"/>
    </source>
</evidence>
<dbReference type="EMBL" id="CP127295">
    <property type="protein sequence ID" value="WIX98666.1"/>
    <property type="molecule type" value="Genomic_DNA"/>
</dbReference>
<evidence type="ECO:0000313" key="1">
    <source>
        <dbReference type="EMBL" id="WIX98666.1"/>
    </source>
</evidence>
<name>A0A9Y2NBM9_9PSEU</name>
<organism evidence="1 2">
    <name type="scientific">Amycolatopsis mongoliensis</name>
    <dbReference type="NCBI Taxonomy" id="715475"/>
    <lineage>
        <taxon>Bacteria</taxon>
        <taxon>Bacillati</taxon>
        <taxon>Actinomycetota</taxon>
        <taxon>Actinomycetes</taxon>
        <taxon>Pseudonocardiales</taxon>
        <taxon>Pseudonocardiaceae</taxon>
        <taxon>Amycolatopsis</taxon>
    </lineage>
</organism>
<dbReference type="AlphaFoldDB" id="A0A9Y2NBM9"/>
<proteinExistence type="predicted"/>
<dbReference type="InterPro" id="IPR036365">
    <property type="entry name" value="PGBD-like_sf"/>
</dbReference>
<dbReference type="RefSeq" id="WP_285995150.1">
    <property type="nucleotide sequence ID" value="NZ_CP127295.1"/>
</dbReference>